<proteinExistence type="predicted"/>
<evidence type="ECO:0000256" key="1">
    <source>
        <dbReference type="SAM" id="SignalP"/>
    </source>
</evidence>
<keyword evidence="3" id="KW-1185">Reference proteome</keyword>
<sequence length="142" mass="16181">MKNKIIKSIITITVGLTVVGSGSVSVNAASWHKGTPKSLQGKWQAQWYTRDGGPTKYLKVIRTSISKKNVNSYETGYIKGKRGSSDMSRPIAMNAKYKYLGKHTYQITGKALSTTYTFKAKWYSHNKIKISDKYETHYFHRY</sequence>
<comment type="caution">
    <text evidence="2">The sequence shown here is derived from an EMBL/GenBank/DDBJ whole genome shotgun (WGS) entry which is preliminary data.</text>
</comment>
<dbReference type="EMBL" id="JAAXLJ010000009">
    <property type="protein sequence ID" value="NLR18630.1"/>
    <property type="molecule type" value="Genomic_DNA"/>
</dbReference>
<accession>A0ABX1KZP4</accession>
<reference evidence="2 3" key="1">
    <citation type="submission" date="2020-04" db="EMBL/GenBank/DDBJ databases">
        <title>A novel species of genus Lactobacillus that was isolated from fermented food Zha-chili.</title>
        <authorList>
            <person name="Zhang Z."/>
        </authorList>
    </citation>
    <scope>NUCLEOTIDE SEQUENCE [LARGE SCALE GENOMIC DNA]</scope>
    <source>
        <strain evidence="3">HBUAS51383</strain>
    </source>
</reference>
<keyword evidence="1" id="KW-0732">Signal</keyword>
<gene>
    <name evidence="2" type="ORF">HC026_06785</name>
</gene>
<organism evidence="2 3">
    <name type="scientific">Secundilactobacillus angelensis</name>
    <dbReference type="NCBI Taxonomy" id="2722706"/>
    <lineage>
        <taxon>Bacteria</taxon>
        <taxon>Bacillati</taxon>
        <taxon>Bacillota</taxon>
        <taxon>Bacilli</taxon>
        <taxon>Lactobacillales</taxon>
        <taxon>Lactobacillaceae</taxon>
        <taxon>Secundilactobacillus</taxon>
    </lineage>
</organism>
<name>A0ABX1KZP4_9LACO</name>
<evidence type="ECO:0000313" key="3">
    <source>
        <dbReference type="Proteomes" id="UP000763447"/>
    </source>
</evidence>
<feature type="signal peptide" evidence="1">
    <location>
        <begin position="1"/>
        <end position="28"/>
    </location>
</feature>
<evidence type="ECO:0008006" key="4">
    <source>
        <dbReference type="Google" id="ProtNLM"/>
    </source>
</evidence>
<protein>
    <recommendedName>
        <fullName evidence="4">DUF5640 domain-containing protein</fullName>
    </recommendedName>
</protein>
<feature type="chain" id="PRO_5045932398" description="DUF5640 domain-containing protein" evidence="1">
    <location>
        <begin position="29"/>
        <end position="142"/>
    </location>
</feature>
<dbReference type="RefSeq" id="WP_168925238.1">
    <property type="nucleotide sequence ID" value="NZ_JAAXLJ010000009.1"/>
</dbReference>
<dbReference type="Proteomes" id="UP000763447">
    <property type="component" value="Unassembled WGS sequence"/>
</dbReference>
<evidence type="ECO:0000313" key="2">
    <source>
        <dbReference type="EMBL" id="NLR18630.1"/>
    </source>
</evidence>